<comment type="cofactor">
    <cofactor evidence="1">
        <name>Zn(2+)</name>
        <dbReference type="ChEBI" id="CHEBI:29105"/>
    </cofactor>
</comment>
<dbReference type="InterPro" id="IPR036874">
    <property type="entry name" value="Carbonic_anhydrase_sf"/>
</dbReference>
<sequence length="211" mass="22595">MRTFIDHARSFREDVTRRGEDFSGLAAGQSPLALFISCSDSRVIPSLFTGARPGELFELRTAGNIVPPYRLDRPAGEVATIEFAVEMLGVADIVVCGHSHCGAVGALLGAADLRAAPALRGWLAEVADGTPGIGRPAQAAEDGASPAAPPRGDHAAAAQRHVLAQLDRLRRYPSIRRRVADGRITLHAWYYEVHTGSVLMHRPSTDAFLPL</sequence>
<dbReference type="PROSITE" id="PS00704">
    <property type="entry name" value="PROK_CO2_ANHYDRASE_1"/>
    <property type="match status" value="1"/>
</dbReference>
<organism evidence="11 12">
    <name type="scientific">Actinomadura graeca</name>
    <dbReference type="NCBI Taxonomy" id="2750812"/>
    <lineage>
        <taxon>Bacteria</taxon>
        <taxon>Bacillati</taxon>
        <taxon>Actinomycetota</taxon>
        <taxon>Actinomycetes</taxon>
        <taxon>Streptosporangiales</taxon>
        <taxon>Thermomonosporaceae</taxon>
        <taxon>Actinomadura</taxon>
    </lineage>
</organism>
<protein>
    <recommendedName>
        <fullName evidence="3 9">Carbonic anhydrase</fullName>
        <ecNumber evidence="3 9">4.2.1.1</ecNumber>
    </recommendedName>
    <alternativeName>
        <fullName evidence="9">Carbonate dehydratase</fullName>
    </alternativeName>
</protein>
<dbReference type="InterPro" id="IPR015892">
    <property type="entry name" value="Carbonic_anhydrase_CS"/>
</dbReference>
<comment type="function">
    <text evidence="9">Reversible hydration of carbon dioxide.</text>
</comment>
<name>A0ABX8QT92_9ACTN</name>
<dbReference type="EMBL" id="CP059572">
    <property type="protein sequence ID" value="QXJ21945.1"/>
    <property type="molecule type" value="Genomic_DNA"/>
</dbReference>
<evidence type="ECO:0000313" key="12">
    <source>
        <dbReference type="Proteomes" id="UP001049518"/>
    </source>
</evidence>
<evidence type="ECO:0000256" key="9">
    <source>
        <dbReference type="RuleBase" id="RU003956"/>
    </source>
</evidence>
<keyword evidence="12" id="KW-1185">Reference proteome</keyword>
<evidence type="ECO:0000313" key="11">
    <source>
        <dbReference type="EMBL" id="QXJ21945.1"/>
    </source>
</evidence>
<comment type="similarity">
    <text evidence="2 9">Belongs to the beta-class carbonic anhydrase family.</text>
</comment>
<reference evidence="11" key="1">
    <citation type="submission" date="2020-07" db="EMBL/GenBank/DDBJ databases">
        <authorList>
            <person name="Tarantini F.S."/>
            <person name="Hong K.W."/>
            <person name="Chan K.G."/>
        </authorList>
    </citation>
    <scope>NUCLEOTIDE SEQUENCE</scope>
    <source>
        <strain evidence="11">32-07</strain>
    </source>
</reference>
<dbReference type="Pfam" id="PF00484">
    <property type="entry name" value="Pro_CA"/>
    <property type="match status" value="1"/>
</dbReference>
<comment type="function">
    <text evidence="7">Catalyzes the reversible hydration of carbon dioxide to form bicarbonate.</text>
</comment>
<comment type="catalytic activity">
    <reaction evidence="8 9">
        <text>hydrogencarbonate + H(+) = CO2 + H2O</text>
        <dbReference type="Rhea" id="RHEA:10748"/>
        <dbReference type="ChEBI" id="CHEBI:15377"/>
        <dbReference type="ChEBI" id="CHEBI:15378"/>
        <dbReference type="ChEBI" id="CHEBI:16526"/>
        <dbReference type="ChEBI" id="CHEBI:17544"/>
        <dbReference type="EC" id="4.2.1.1"/>
    </reaction>
</comment>
<dbReference type="EC" id="4.2.1.1" evidence="3 9"/>
<gene>
    <name evidence="11" type="ORF">AGRA3207_002862</name>
</gene>
<keyword evidence="5 9" id="KW-0862">Zinc</keyword>
<evidence type="ECO:0000256" key="10">
    <source>
        <dbReference type="SAM" id="MobiDB-lite"/>
    </source>
</evidence>
<proteinExistence type="inferred from homology"/>
<evidence type="ECO:0000256" key="5">
    <source>
        <dbReference type="ARBA" id="ARBA00022833"/>
    </source>
</evidence>
<dbReference type="Proteomes" id="UP001049518">
    <property type="component" value="Chromosome"/>
</dbReference>
<dbReference type="InterPro" id="IPR001765">
    <property type="entry name" value="Carbonic_anhydrase"/>
</dbReference>
<accession>A0ABX8QT92</accession>
<feature type="region of interest" description="Disordered" evidence="10">
    <location>
        <begin position="133"/>
        <end position="157"/>
    </location>
</feature>
<dbReference type="SMART" id="SM00947">
    <property type="entry name" value="Pro_CA"/>
    <property type="match status" value="1"/>
</dbReference>
<evidence type="ECO:0000256" key="4">
    <source>
        <dbReference type="ARBA" id="ARBA00022723"/>
    </source>
</evidence>
<evidence type="ECO:0000256" key="3">
    <source>
        <dbReference type="ARBA" id="ARBA00012925"/>
    </source>
</evidence>
<dbReference type="PANTHER" id="PTHR11002:SF76">
    <property type="entry name" value="CARBONIC ANHYDRASE"/>
    <property type="match status" value="1"/>
</dbReference>
<dbReference type="RefSeq" id="WP_231335133.1">
    <property type="nucleotide sequence ID" value="NZ_CP059572.1"/>
</dbReference>
<evidence type="ECO:0000256" key="1">
    <source>
        <dbReference type="ARBA" id="ARBA00001947"/>
    </source>
</evidence>
<evidence type="ECO:0000256" key="8">
    <source>
        <dbReference type="ARBA" id="ARBA00048348"/>
    </source>
</evidence>
<evidence type="ECO:0000256" key="6">
    <source>
        <dbReference type="ARBA" id="ARBA00023239"/>
    </source>
</evidence>
<evidence type="ECO:0000256" key="7">
    <source>
        <dbReference type="ARBA" id="ARBA00024993"/>
    </source>
</evidence>
<evidence type="ECO:0000256" key="2">
    <source>
        <dbReference type="ARBA" id="ARBA00006217"/>
    </source>
</evidence>
<keyword evidence="6 9" id="KW-0456">Lyase</keyword>
<dbReference type="PROSITE" id="PS00705">
    <property type="entry name" value="PROK_CO2_ANHYDRASE_2"/>
    <property type="match status" value="1"/>
</dbReference>
<keyword evidence="4" id="KW-0479">Metal-binding</keyword>
<dbReference type="Gene3D" id="3.40.1050.10">
    <property type="entry name" value="Carbonic anhydrase"/>
    <property type="match status" value="1"/>
</dbReference>
<dbReference type="PANTHER" id="PTHR11002">
    <property type="entry name" value="CARBONIC ANHYDRASE"/>
    <property type="match status" value="1"/>
</dbReference>
<dbReference type="SUPFAM" id="SSF53056">
    <property type="entry name" value="beta-carbonic anhydrase, cab"/>
    <property type="match status" value="1"/>
</dbReference>